<accession>A0A9W9GNI1</accession>
<feature type="compositionally biased region" description="Basic and acidic residues" evidence="1">
    <location>
        <begin position="859"/>
        <end position="894"/>
    </location>
</feature>
<gene>
    <name evidence="2" type="ORF">N7515_008733</name>
</gene>
<dbReference type="Proteomes" id="UP001149079">
    <property type="component" value="Unassembled WGS sequence"/>
</dbReference>
<organism evidence="2 3">
    <name type="scientific">Penicillium bovifimosum</name>
    <dbReference type="NCBI Taxonomy" id="126998"/>
    <lineage>
        <taxon>Eukaryota</taxon>
        <taxon>Fungi</taxon>
        <taxon>Dikarya</taxon>
        <taxon>Ascomycota</taxon>
        <taxon>Pezizomycotina</taxon>
        <taxon>Eurotiomycetes</taxon>
        <taxon>Eurotiomycetidae</taxon>
        <taxon>Eurotiales</taxon>
        <taxon>Aspergillaceae</taxon>
        <taxon>Penicillium</taxon>
    </lineage>
</organism>
<feature type="compositionally biased region" description="Basic and acidic residues" evidence="1">
    <location>
        <begin position="662"/>
        <end position="675"/>
    </location>
</feature>
<feature type="region of interest" description="Disordered" evidence="1">
    <location>
        <begin position="623"/>
        <end position="675"/>
    </location>
</feature>
<feature type="compositionally biased region" description="Polar residues" evidence="1">
    <location>
        <begin position="652"/>
        <end position="661"/>
    </location>
</feature>
<dbReference type="GeneID" id="81408647"/>
<protein>
    <submittedName>
        <fullName evidence="2">Uncharacterized protein</fullName>
    </submittedName>
</protein>
<evidence type="ECO:0000256" key="1">
    <source>
        <dbReference type="SAM" id="MobiDB-lite"/>
    </source>
</evidence>
<reference evidence="2" key="1">
    <citation type="submission" date="2022-11" db="EMBL/GenBank/DDBJ databases">
        <authorList>
            <person name="Petersen C."/>
        </authorList>
    </citation>
    <scope>NUCLEOTIDE SEQUENCE</scope>
    <source>
        <strain evidence="2">IBT 22155</strain>
    </source>
</reference>
<feature type="compositionally biased region" description="Basic and acidic residues" evidence="1">
    <location>
        <begin position="955"/>
        <end position="968"/>
    </location>
</feature>
<reference evidence="2" key="2">
    <citation type="journal article" date="2023" name="IMA Fungus">
        <title>Comparative genomic study of the Penicillium genus elucidates a diverse pangenome and 15 lateral gene transfer events.</title>
        <authorList>
            <person name="Petersen C."/>
            <person name="Sorensen T."/>
            <person name="Nielsen M.R."/>
            <person name="Sondergaard T.E."/>
            <person name="Sorensen J.L."/>
            <person name="Fitzpatrick D.A."/>
            <person name="Frisvad J.C."/>
            <person name="Nielsen K.L."/>
        </authorList>
    </citation>
    <scope>NUCLEOTIDE SEQUENCE</scope>
    <source>
        <strain evidence="2">IBT 22155</strain>
    </source>
</reference>
<evidence type="ECO:0000313" key="3">
    <source>
        <dbReference type="Proteomes" id="UP001149079"/>
    </source>
</evidence>
<feature type="compositionally biased region" description="Low complexity" evidence="1">
    <location>
        <begin position="768"/>
        <end position="780"/>
    </location>
</feature>
<feature type="region of interest" description="Disordered" evidence="1">
    <location>
        <begin position="311"/>
        <end position="350"/>
    </location>
</feature>
<feature type="region of interest" description="Disordered" evidence="1">
    <location>
        <begin position="401"/>
        <end position="489"/>
    </location>
</feature>
<feature type="region of interest" description="Disordered" evidence="1">
    <location>
        <begin position="768"/>
        <end position="796"/>
    </location>
</feature>
<feature type="region of interest" description="Disordered" evidence="1">
    <location>
        <begin position="851"/>
        <end position="914"/>
    </location>
</feature>
<feature type="compositionally biased region" description="Polar residues" evidence="1">
    <location>
        <begin position="406"/>
        <end position="419"/>
    </location>
</feature>
<comment type="caution">
    <text evidence="2">The sequence shown here is derived from an EMBL/GenBank/DDBJ whole genome shotgun (WGS) entry which is preliminary data.</text>
</comment>
<proteinExistence type="predicted"/>
<feature type="region of interest" description="Disordered" evidence="1">
    <location>
        <begin position="944"/>
        <end position="970"/>
    </location>
</feature>
<dbReference type="OrthoDB" id="10265971at2759"/>
<keyword evidence="3" id="KW-1185">Reference proteome</keyword>
<evidence type="ECO:0000313" key="2">
    <source>
        <dbReference type="EMBL" id="KAJ5124908.1"/>
    </source>
</evidence>
<dbReference type="EMBL" id="JAPQKL010000006">
    <property type="protein sequence ID" value="KAJ5124908.1"/>
    <property type="molecule type" value="Genomic_DNA"/>
</dbReference>
<sequence>MADSQTLYLASPWQLEECGLLGVAGQFDRSFESRVTSLLQSYVEQHRHDDLLEVPRISPIPTSFSAPREQPQQQPQTLKLLDDIPTQPINDQPNHKLWGFSQAGLGPISWDSSALFLRVAEKTETNITMKDRGLQVSAPDMVNADNAMRILTSLEKCFDLIENPNQGLIILTPERDGATYRIMTFEGIRDDALHRILIDRDVSISLSEIAAPVVCQFDNLANEFHPLPKLRQPPHVAPNPKLSTIRDWAGYKFSEIGHQSYYHNVRIDQHLAAKPEISDDKGQAHFPNMSAVHAKDVYKWISGDTCGKGDWSSQGRIKLPPVDESTSHELVVFKPPPEDPSEVSRARPTGLQRYMAIQRDGSRIEATQARRDDIQKRRKNHPFAPCPSNFAQLCQTSRELNEQAAARSSSATDQQTQPASVLRGNPGLESPGGTAGVAVSAPYTPGENLEPTTLLPRPIHPTSRSDGEQLVSIPDSEAKDSQVDTKPQVRSVDSVMEEPMLRIKKNESPIQAEMDAFSRQTTAHIPLSGAIVEKTGDPSPLIDLECDVNTLDSGFNQMVGLDQLAMVPSNVLRQSADFQDDQIQRSKTSAFHRLDDVFDLPNLESPITQFRLIGVPQSLQETSVLSDHEESTSVPVTSEVAAGISSPPGSKDLSSPYQVVRSSDEEVHQEEPKSGEFLRSFAKEYLLRHIDDHSGPETGNAFENLPAVGASQHDTTFQGLSASLSESNQSGAQQQQPFLQVHEDVPPVDASQIDDEPQCLSASLLDSDLGGTQQQQSSLQAHKNLSPLGGGQHHSVPQAVSPISAGNFTEGAQQRQSSHPVHGKVPVLRADLIDISPQSLSSHMNRRLLQRSTSNIAKQDTDPKGGEKLATTDETQTRDLRKTMFHQRPPEGDPRVANTENEAEETADTEAARRDLWRRRPKISAICTRKQQTEVITVDTRKRPTISKPMMSEPAKGRPEQGQSRKEQPPMANASTMEAMLTMEAMHRLSKEKKLVRDSTKTLFHFLEPILDAVRSFPGPLSLEIQFGLMFMPTVPASMKEKEMNYKQLCQIFFPVDNMTPPPLSMFERLTSSPADIDYLVDLKVKQRQLFDPSYSHRGIKYEFWCHTGSDKLIIISVNDTGSAMIRYPELPLGMVHLNFPSQVWDAAARIQGSIEYSTGDDPELEGAARAMAKSIHIESNNEQLRMLVQFPRSSNLRVEQVFMERWSRHPYLSQRSGDLALQITEVQELSVTPSVLDSGTVVVQNAPLQKMVEDGKQWWQASIVSSKVEDILKSNAFLEPGNCNESWSAVDLLGADLENIMPTANQGLSTLGAEVGYSGIGAMFQLAKTVVENMDAVGYWNKGPAATTSTALVNRSPAASRTDIVAVRQKPDDWRNQALVLWGEEEKYNSSIYW</sequence>
<name>A0A9W9GNI1_9EURO</name>
<dbReference type="RefSeq" id="XP_056519307.1">
    <property type="nucleotide sequence ID" value="XM_056669477.1"/>
</dbReference>